<organism evidence="1 2">
    <name type="scientific">Paramormyrops kingsleyae</name>
    <dbReference type="NCBI Taxonomy" id="1676925"/>
    <lineage>
        <taxon>Eukaryota</taxon>
        <taxon>Metazoa</taxon>
        <taxon>Chordata</taxon>
        <taxon>Craniata</taxon>
        <taxon>Vertebrata</taxon>
        <taxon>Euteleostomi</taxon>
        <taxon>Actinopterygii</taxon>
        <taxon>Neopterygii</taxon>
        <taxon>Teleostei</taxon>
        <taxon>Osteoglossocephala</taxon>
        <taxon>Osteoglossomorpha</taxon>
        <taxon>Osteoglossiformes</taxon>
        <taxon>Mormyridae</taxon>
        <taxon>Paramormyrops</taxon>
    </lineage>
</organism>
<dbReference type="Proteomes" id="UP000261540">
    <property type="component" value="Unplaced"/>
</dbReference>
<reference evidence="1" key="1">
    <citation type="submission" date="2025-08" db="UniProtKB">
        <authorList>
            <consortium name="Ensembl"/>
        </authorList>
    </citation>
    <scope>IDENTIFICATION</scope>
</reference>
<reference evidence="1" key="2">
    <citation type="submission" date="2025-09" db="UniProtKB">
        <authorList>
            <consortium name="Ensembl"/>
        </authorList>
    </citation>
    <scope>IDENTIFICATION</scope>
</reference>
<accession>A0A3B3RH48</accession>
<dbReference type="Ensembl" id="ENSPKIT00000041495.1">
    <property type="protein sequence ID" value="ENSPKIP00000016991.1"/>
    <property type="gene ID" value="ENSPKIG00000003089.1"/>
</dbReference>
<protein>
    <submittedName>
        <fullName evidence="1">Uncharacterized protein</fullName>
    </submittedName>
</protein>
<sequence length="92" mass="10118">MTSEPWVLGSEVVEEDDVMGHCRGEAALNSLFFGICHLALLRDSRIQSQGQLFVWIPSGSFWAVGSHTVICSRQPRDLNTGTDFSPIEPRGA</sequence>
<proteinExistence type="predicted"/>
<evidence type="ECO:0000313" key="2">
    <source>
        <dbReference type="Proteomes" id="UP000261540"/>
    </source>
</evidence>
<name>A0A3B3RH48_9TELE</name>
<keyword evidence="2" id="KW-1185">Reference proteome</keyword>
<evidence type="ECO:0000313" key="1">
    <source>
        <dbReference type="Ensembl" id="ENSPKIP00000016991.1"/>
    </source>
</evidence>
<dbReference type="AlphaFoldDB" id="A0A3B3RH48"/>